<dbReference type="EMBL" id="SNYR01000003">
    <property type="protein sequence ID" value="TDQ61949.1"/>
    <property type="molecule type" value="Genomic_DNA"/>
</dbReference>
<dbReference type="Proteomes" id="UP000295391">
    <property type="component" value="Unassembled WGS sequence"/>
</dbReference>
<accession>A0A4R6VJU4</accession>
<dbReference type="AlphaFoldDB" id="A0A4R6VJU4"/>
<evidence type="ECO:0000313" key="1">
    <source>
        <dbReference type="EMBL" id="TDQ61949.1"/>
    </source>
</evidence>
<organism evidence="1 2">
    <name type="scientific">Maritalea mobilis</name>
    <dbReference type="NCBI Taxonomy" id="483324"/>
    <lineage>
        <taxon>Bacteria</taxon>
        <taxon>Pseudomonadati</taxon>
        <taxon>Pseudomonadota</taxon>
        <taxon>Alphaproteobacteria</taxon>
        <taxon>Hyphomicrobiales</taxon>
        <taxon>Devosiaceae</taxon>
        <taxon>Maritalea</taxon>
    </lineage>
</organism>
<comment type="caution">
    <text evidence="1">The sequence shown here is derived from an EMBL/GenBank/DDBJ whole genome shotgun (WGS) entry which is preliminary data.</text>
</comment>
<proteinExistence type="predicted"/>
<gene>
    <name evidence="1" type="ORF">ATL17_3053</name>
</gene>
<evidence type="ECO:0000313" key="2">
    <source>
        <dbReference type="Proteomes" id="UP000295391"/>
    </source>
</evidence>
<keyword evidence="2" id="KW-1185">Reference proteome</keyword>
<reference evidence="1 2" key="1">
    <citation type="submission" date="2019-03" db="EMBL/GenBank/DDBJ databases">
        <title>Genomic Encyclopedia of Type Strains, Phase III (KMG-III): the genomes of soil and plant-associated and newly described type strains.</title>
        <authorList>
            <person name="Whitman W."/>
        </authorList>
    </citation>
    <scope>NUCLEOTIDE SEQUENCE [LARGE SCALE GENOMIC DNA]</scope>
    <source>
        <strain evidence="1 2">CGMCC 1.7002</strain>
    </source>
</reference>
<sequence>MLLTLTIGPARLLSVFAPSHLLCAGMARASILRRWGKFVRPLGCTFFTQKLMDHSP</sequence>
<protein>
    <submittedName>
        <fullName evidence="1">Uncharacterized protein</fullName>
    </submittedName>
</protein>
<name>A0A4R6VJU4_9HYPH</name>